<dbReference type="Proteomes" id="UP000001542">
    <property type="component" value="Unassembled WGS sequence"/>
</dbReference>
<dbReference type="GO" id="GO:0005524">
    <property type="term" value="F:ATP binding"/>
    <property type="evidence" value="ECO:0007669"/>
    <property type="project" value="InterPro"/>
</dbReference>
<dbReference type="SUPFAM" id="SSF56112">
    <property type="entry name" value="Protein kinase-like (PK-like)"/>
    <property type="match status" value="1"/>
</dbReference>
<dbReference type="EMBL" id="DS113218">
    <property type="protein sequence ID" value="EAY18526.1"/>
    <property type="molecule type" value="Genomic_DNA"/>
</dbReference>
<keyword evidence="3" id="KW-1185">Reference proteome</keyword>
<dbReference type="VEuPathDB" id="TrichDB:TVAGG3_0983480"/>
<proteinExistence type="predicted"/>
<organism evidence="2 3">
    <name type="scientific">Trichomonas vaginalis (strain ATCC PRA-98 / G3)</name>
    <dbReference type="NCBI Taxonomy" id="412133"/>
    <lineage>
        <taxon>Eukaryota</taxon>
        <taxon>Metamonada</taxon>
        <taxon>Parabasalia</taxon>
        <taxon>Trichomonadida</taxon>
        <taxon>Trichomonadidae</taxon>
        <taxon>Trichomonas</taxon>
    </lineage>
</organism>
<dbReference type="KEGG" id="tva:5464053"/>
<dbReference type="VEuPathDB" id="TrichDB:TVAG_083820"/>
<dbReference type="RefSeq" id="XP_001579512.1">
    <property type="nucleotide sequence ID" value="XM_001579462.1"/>
</dbReference>
<dbReference type="InterPro" id="IPR011009">
    <property type="entry name" value="Kinase-like_dom_sf"/>
</dbReference>
<gene>
    <name evidence="2" type="ORF">TVAG_083820</name>
</gene>
<sequence length="580" mass="68434">MNFESLIQAPVDTSSFNKKYGDGNNKCTIHKRKDQLFKTYKLLDHPDPESTPNSTMLRDIIPITMDHFCLPKIKSLYFAKNGYLSASMEYIEHEDVKNINGLMERLNTKTIYYIFKTLQYLHQHGVHHCDLDPLNILFKRNDDISIIDFDTYNRDGIKHTQIFIRQHDHEFSDEFALLMFSIVYLIKENSCPSQLGSKLCDYANTVIQESSKNYQLKLENLKKYEKSNNLDSNLQDISDKIHDSCEDNKNCLQYFIDAFINSIENEENHKYDRSNGSERLETLKKIINDYNRRCMNMHFISDSLKKGVFLSSFIDYAFEQSNKGDCDAMAFLGEVFLTGVVSNHGEYAKKYYPISHTYVKQRIRTAYLLIIKAMKNGSDFARDRISIGLQIMKSILESKQPNLNNQILLAQMCDAFGFHMFNFWEGDEFSEYFYEYDNTDVKELDLLEMLKNPDPEIIYDSRFKKLCTDKAKEIYEKESDYLLLMMKIRTLLLIDPTNPKISKIFNEFKTKNIFNEDFIFEMSSYYWIYKPKGYKDFEQYFNLQMLMHKRVSDPNSVLNNSIVLQADVFEHLLADYFQLF</sequence>
<evidence type="ECO:0000313" key="2">
    <source>
        <dbReference type="EMBL" id="EAY18526.1"/>
    </source>
</evidence>
<accession>A2DMA6</accession>
<dbReference type="GO" id="GO:0004674">
    <property type="term" value="F:protein serine/threonine kinase activity"/>
    <property type="evidence" value="ECO:0000318"/>
    <property type="project" value="GO_Central"/>
</dbReference>
<reference evidence="2" key="1">
    <citation type="submission" date="2006-10" db="EMBL/GenBank/DDBJ databases">
        <authorList>
            <person name="Amadeo P."/>
            <person name="Zhao Q."/>
            <person name="Wortman J."/>
            <person name="Fraser-Liggett C."/>
            <person name="Carlton J."/>
        </authorList>
    </citation>
    <scope>NUCLEOTIDE SEQUENCE</scope>
    <source>
        <strain evidence="2">G3</strain>
    </source>
</reference>
<reference evidence="2" key="2">
    <citation type="journal article" date="2007" name="Science">
        <title>Draft genome sequence of the sexually transmitted pathogen Trichomonas vaginalis.</title>
        <authorList>
            <person name="Carlton J.M."/>
            <person name="Hirt R.P."/>
            <person name="Silva J.C."/>
            <person name="Delcher A.L."/>
            <person name="Schatz M."/>
            <person name="Zhao Q."/>
            <person name="Wortman J.R."/>
            <person name="Bidwell S.L."/>
            <person name="Alsmark U.C.M."/>
            <person name="Besteiro S."/>
            <person name="Sicheritz-Ponten T."/>
            <person name="Noel C.J."/>
            <person name="Dacks J.B."/>
            <person name="Foster P.G."/>
            <person name="Simillion C."/>
            <person name="Van de Peer Y."/>
            <person name="Miranda-Saavedra D."/>
            <person name="Barton G.J."/>
            <person name="Westrop G.D."/>
            <person name="Mueller S."/>
            <person name="Dessi D."/>
            <person name="Fiori P.L."/>
            <person name="Ren Q."/>
            <person name="Paulsen I."/>
            <person name="Zhang H."/>
            <person name="Bastida-Corcuera F.D."/>
            <person name="Simoes-Barbosa A."/>
            <person name="Brown M.T."/>
            <person name="Hayes R.D."/>
            <person name="Mukherjee M."/>
            <person name="Okumura C.Y."/>
            <person name="Schneider R."/>
            <person name="Smith A.J."/>
            <person name="Vanacova S."/>
            <person name="Villalvazo M."/>
            <person name="Haas B.J."/>
            <person name="Pertea M."/>
            <person name="Feldblyum T.V."/>
            <person name="Utterback T.R."/>
            <person name="Shu C.L."/>
            <person name="Osoegawa K."/>
            <person name="de Jong P.J."/>
            <person name="Hrdy I."/>
            <person name="Horvathova L."/>
            <person name="Zubacova Z."/>
            <person name="Dolezal P."/>
            <person name="Malik S.B."/>
            <person name="Logsdon J.M. Jr."/>
            <person name="Henze K."/>
            <person name="Gupta A."/>
            <person name="Wang C.C."/>
            <person name="Dunne R.L."/>
            <person name="Upcroft J.A."/>
            <person name="Upcroft P."/>
            <person name="White O."/>
            <person name="Salzberg S.L."/>
            <person name="Tang P."/>
            <person name="Chiu C.-H."/>
            <person name="Lee Y.-S."/>
            <person name="Embley T.M."/>
            <person name="Coombs G.H."/>
            <person name="Mottram J.C."/>
            <person name="Tachezy J."/>
            <person name="Fraser-Liggett C.M."/>
            <person name="Johnson P.J."/>
        </authorList>
    </citation>
    <scope>NUCLEOTIDE SEQUENCE [LARGE SCALE GENOMIC DNA]</scope>
    <source>
        <strain evidence="2">G3</strain>
    </source>
</reference>
<dbReference type="AlphaFoldDB" id="A2DMA6"/>
<evidence type="ECO:0000313" key="3">
    <source>
        <dbReference type="Proteomes" id="UP000001542"/>
    </source>
</evidence>
<protein>
    <recommendedName>
        <fullName evidence="1">Protein kinase domain-containing protein</fullName>
    </recommendedName>
</protein>
<dbReference type="Gene3D" id="1.10.510.10">
    <property type="entry name" value="Transferase(Phosphotransferase) domain 1"/>
    <property type="match status" value="1"/>
</dbReference>
<feature type="domain" description="Protein kinase" evidence="1">
    <location>
        <begin position="77"/>
        <end position="151"/>
    </location>
</feature>
<dbReference type="SMR" id="A2DMA6"/>
<dbReference type="Pfam" id="PF00069">
    <property type="entry name" value="Pkinase"/>
    <property type="match status" value="1"/>
</dbReference>
<name>A2DMA6_TRIV3</name>
<dbReference type="InterPro" id="IPR000719">
    <property type="entry name" value="Prot_kinase_dom"/>
</dbReference>
<dbReference type="InParanoid" id="A2DMA6"/>
<evidence type="ECO:0000259" key="1">
    <source>
        <dbReference type="Pfam" id="PF00069"/>
    </source>
</evidence>
<dbReference type="GO" id="GO:0051726">
    <property type="term" value="P:regulation of cell cycle"/>
    <property type="evidence" value="ECO:0000318"/>
    <property type="project" value="GO_Central"/>
</dbReference>